<dbReference type="InterPro" id="IPR035441">
    <property type="entry name" value="TFIIS/LEDGF_dom_sf"/>
</dbReference>
<dbReference type="AlphaFoldDB" id="A0A8J5LMK2"/>
<accession>A0A8J5LMK2</accession>
<dbReference type="EMBL" id="JACMSC010000005">
    <property type="protein sequence ID" value="KAG6521879.1"/>
    <property type="molecule type" value="Genomic_DNA"/>
</dbReference>
<comment type="caution">
    <text evidence="6">The sequence shown here is derived from an EMBL/GenBank/DDBJ whole genome shotgun (WGS) entry which is preliminary data.</text>
</comment>
<comment type="subcellular location">
    <subcellularLocation>
        <location evidence="1 3">Nucleus</location>
    </subcellularLocation>
</comment>
<evidence type="ECO:0000256" key="3">
    <source>
        <dbReference type="PROSITE-ProRule" id="PRU00649"/>
    </source>
</evidence>
<dbReference type="Pfam" id="PF08711">
    <property type="entry name" value="Med26"/>
    <property type="match status" value="1"/>
</dbReference>
<dbReference type="PANTHER" id="PTHR46554">
    <property type="entry name" value="MEDIATOR OF RNA POLYMERASE II TRANSCRIPTION SUBUNIT 26A-RELATED"/>
    <property type="match status" value="1"/>
</dbReference>
<organism evidence="6 7">
    <name type="scientific">Zingiber officinale</name>
    <name type="common">Ginger</name>
    <name type="synonym">Amomum zingiber</name>
    <dbReference type="NCBI Taxonomy" id="94328"/>
    <lineage>
        <taxon>Eukaryota</taxon>
        <taxon>Viridiplantae</taxon>
        <taxon>Streptophyta</taxon>
        <taxon>Embryophyta</taxon>
        <taxon>Tracheophyta</taxon>
        <taxon>Spermatophyta</taxon>
        <taxon>Magnoliopsida</taxon>
        <taxon>Liliopsida</taxon>
        <taxon>Zingiberales</taxon>
        <taxon>Zingiberaceae</taxon>
        <taxon>Zingiber</taxon>
    </lineage>
</organism>
<protein>
    <recommendedName>
        <fullName evidence="5">TFIIS N-terminal domain-containing protein</fullName>
    </recommendedName>
</protein>
<evidence type="ECO:0000256" key="4">
    <source>
        <dbReference type="SAM" id="Coils"/>
    </source>
</evidence>
<dbReference type="SUPFAM" id="SSF47676">
    <property type="entry name" value="Conserved domain common to transcription factors TFIIS, elongin A, CRSP70"/>
    <property type="match status" value="1"/>
</dbReference>
<dbReference type="PANTHER" id="PTHR46554:SF2">
    <property type="entry name" value="TFIIS N-TERMINAL DOMAIN-CONTAINING PROTEIN"/>
    <property type="match status" value="1"/>
</dbReference>
<feature type="domain" description="TFIIS N-terminal" evidence="5">
    <location>
        <begin position="119"/>
        <end position="195"/>
    </location>
</feature>
<keyword evidence="2 3" id="KW-0539">Nucleus</keyword>
<dbReference type="SMART" id="SM00509">
    <property type="entry name" value="TFS2N"/>
    <property type="match status" value="1"/>
</dbReference>
<keyword evidence="7" id="KW-1185">Reference proteome</keyword>
<dbReference type="InterPro" id="IPR003617">
    <property type="entry name" value="TFIIS/CRSP70_N_sub"/>
</dbReference>
<proteinExistence type="predicted"/>
<evidence type="ECO:0000259" key="5">
    <source>
        <dbReference type="PROSITE" id="PS51319"/>
    </source>
</evidence>
<name>A0A8J5LMK2_ZINOF</name>
<gene>
    <name evidence="6" type="ORF">ZIOFF_019012</name>
</gene>
<dbReference type="Proteomes" id="UP000734854">
    <property type="component" value="Unassembled WGS sequence"/>
</dbReference>
<dbReference type="CDD" id="cd00183">
    <property type="entry name" value="TFIIS_I"/>
    <property type="match status" value="1"/>
</dbReference>
<evidence type="ECO:0000313" key="7">
    <source>
        <dbReference type="Proteomes" id="UP000734854"/>
    </source>
</evidence>
<evidence type="ECO:0000256" key="2">
    <source>
        <dbReference type="ARBA" id="ARBA00023242"/>
    </source>
</evidence>
<sequence length="502" mass="55658">MERSSVSADYWRRFFRSSGADIFEVIEHAIFVAASDYPDEFRSKRDGIVEKFYTVLLPPCFGCDRVASQGAEAEEGRGSVNSKADSCIVDLEFSNRAVSNCTDEAAALTAEMEEEDRTLEQVLWIKDILSDHQDQSDDVLLELLRKLQLMELTVDVLEKTKIGKAVNVLHKHNSKRIRHLSRSLIDGWKVIVDEWISATSAITGISDSLNPYAEDEEAGLPSPPLDEGALFAAPTTSMMLSGFFDGMDDDGNFRNNNNLDEKWEIGRYLEENHGTVKKQQPEKQSIVVEEQVETRRQLANSKVKLQAGGKRISKGQANSQNIVSKQTKPLVAESTHGRLAELTSEKQKCTQVKIKLPRDTAKLQKKPPTILQNRSKCSEEELVQAKLEAAKRKLNEGYQQAENVFNAIAALILTVVAPLTRALRVPIVIDDSHRPTVVGEQPPPVVGDCLPESLSQENAQVQASASVSGRRRLLAHTRTPPSLSLPADEDIVRGSTVESFVT</sequence>
<reference evidence="6 7" key="1">
    <citation type="submission" date="2020-08" db="EMBL/GenBank/DDBJ databases">
        <title>Plant Genome Project.</title>
        <authorList>
            <person name="Zhang R.-G."/>
        </authorList>
    </citation>
    <scope>NUCLEOTIDE SEQUENCE [LARGE SCALE GENOMIC DNA]</scope>
    <source>
        <tissue evidence="6">Rhizome</tissue>
    </source>
</reference>
<dbReference type="Gene3D" id="1.20.930.10">
    <property type="entry name" value="Conserved domain common to transcription factors TFIIS, elongin A, CRSP70"/>
    <property type="match status" value="1"/>
</dbReference>
<dbReference type="InterPro" id="IPR017923">
    <property type="entry name" value="TFIIS_N"/>
</dbReference>
<dbReference type="PROSITE" id="PS51319">
    <property type="entry name" value="TFIIS_N"/>
    <property type="match status" value="1"/>
</dbReference>
<keyword evidence="4" id="KW-0175">Coiled coil</keyword>
<dbReference type="GO" id="GO:0005634">
    <property type="term" value="C:nucleus"/>
    <property type="evidence" value="ECO:0007669"/>
    <property type="project" value="UniProtKB-SubCell"/>
</dbReference>
<feature type="coiled-coil region" evidence="4">
    <location>
        <begin position="98"/>
        <end position="160"/>
    </location>
</feature>
<evidence type="ECO:0000256" key="1">
    <source>
        <dbReference type="ARBA" id="ARBA00004123"/>
    </source>
</evidence>
<evidence type="ECO:0000313" key="6">
    <source>
        <dbReference type="EMBL" id="KAG6521879.1"/>
    </source>
</evidence>